<reference evidence="3 4" key="1">
    <citation type="journal article" date="2024" name="Science">
        <title>Giant polyketide synthase enzymes in the biosynthesis of giant marine polyether toxins.</title>
        <authorList>
            <person name="Fallon T.R."/>
            <person name="Shende V.V."/>
            <person name="Wierzbicki I.H."/>
            <person name="Pendleton A.L."/>
            <person name="Watervoot N.F."/>
            <person name="Auber R.P."/>
            <person name="Gonzalez D.J."/>
            <person name="Wisecaver J.H."/>
            <person name="Moore B.S."/>
        </authorList>
    </citation>
    <scope>NUCLEOTIDE SEQUENCE [LARGE SCALE GENOMIC DNA]</scope>
    <source>
        <strain evidence="3 4">12B1</strain>
    </source>
</reference>
<dbReference type="EMBL" id="JBGBPQ010000011">
    <property type="protein sequence ID" value="KAL1515910.1"/>
    <property type="molecule type" value="Genomic_DNA"/>
</dbReference>
<evidence type="ECO:0000256" key="1">
    <source>
        <dbReference type="SAM" id="MobiDB-lite"/>
    </source>
</evidence>
<accession>A0AB34JBW9</accession>
<comment type="caution">
    <text evidence="3">The sequence shown here is derived from an EMBL/GenBank/DDBJ whole genome shotgun (WGS) entry which is preliminary data.</text>
</comment>
<organism evidence="3 4">
    <name type="scientific">Prymnesium parvum</name>
    <name type="common">Toxic golden alga</name>
    <dbReference type="NCBI Taxonomy" id="97485"/>
    <lineage>
        <taxon>Eukaryota</taxon>
        <taxon>Haptista</taxon>
        <taxon>Haptophyta</taxon>
        <taxon>Prymnesiophyceae</taxon>
        <taxon>Prymnesiales</taxon>
        <taxon>Prymnesiaceae</taxon>
        <taxon>Prymnesium</taxon>
    </lineage>
</organism>
<evidence type="ECO:0000259" key="2">
    <source>
        <dbReference type="PROSITE" id="PS50053"/>
    </source>
</evidence>
<dbReference type="CDD" id="cd17039">
    <property type="entry name" value="Ubl_ubiquitin_like"/>
    <property type="match status" value="2"/>
</dbReference>
<feature type="compositionally biased region" description="Polar residues" evidence="1">
    <location>
        <begin position="1"/>
        <end position="25"/>
    </location>
</feature>
<evidence type="ECO:0000313" key="4">
    <source>
        <dbReference type="Proteomes" id="UP001515480"/>
    </source>
</evidence>
<dbReference type="InterPro" id="IPR000626">
    <property type="entry name" value="Ubiquitin-like_dom"/>
</dbReference>
<dbReference type="Proteomes" id="UP001515480">
    <property type="component" value="Unassembled WGS sequence"/>
</dbReference>
<proteinExistence type="predicted"/>
<gene>
    <name evidence="3" type="ORF">AB1Y20_002524</name>
</gene>
<protein>
    <recommendedName>
        <fullName evidence="2">Ubiquitin-like domain-containing protein</fullName>
    </recommendedName>
</protein>
<dbReference type="AlphaFoldDB" id="A0AB34JBW9"/>
<dbReference type="PROSITE" id="PS50053">
    <property type="entry name" value="UBIQUITIN_2"/>
    <property type="match status" value="1"/>
</dbReference>
<keyword evidence="4" id="KW-1185">Reference proteome</keyword>
<dbReference type="SUPFAM" id="SSF54236">
    <property type="entry name" value="Ubiquitin-like"/>
    <property type="match status" value="2"/>
</dbReference>
<dbReference type="Gene3D" id="3.10.20.90">
    <property type="entry name" value="Phosphatidylinositol 3-kinase Catalytic Subunit, Chain A, domain 1"/>
    <property type="match status" value="2"/>
</dbReference>
<feature type="region of interest" description="Disordered" evidence="1">
    <location>
        <begin position="1"/>
        <end position="30"/>
    </location>
</feature>
<name>A0AB34JBW9_PRYPA</name>
<feature type="domain" description="Ubiquitin-like" evidence="2">
    <location>
        <begin position="30"/>
        <end position="107"/>
    </location>
</feature>
<sequence length="233" mass="26109">MTTLQGLESPHTVQRSWDMSRSAPSNAAPRRVRIRTLSSKDLLEFETQEGMTVGELKAHIAQKMSISPRKRLILRWYGTSMSDPHTLSHYNLPEGALLEMSVHTRAAADVEQLKTQLRQVRVKSVDGKVVLIEGIKPTSKVYDIKKTIGERRLFKPEEGYLAVDPKNPVCELVYSTVFGATFGVPLEDDKTLGSYGMVNDDVLLFKPPIDQEFLDKQAAAEKAAKEKAKKNKL</sequence>
<dbReference type="InterPro" id="IPR029071">
    <property type="entry name" value="Ubiquitin-like_domsf"/>
</dbReference>
<dbReference type="Pfam" id="PF00240">
    <property type="entry name" value="ubiquitin"/>
    <property type="match status" value="1"/>
</dbReference>
<evidence type="ECO:0000313" key="3">
    <source>
        <dbReference type="EMBL" id="KAL1515910.1"/>
    </source>
</evidence>